<evidence type="ECO:0000313" key="5">
    <source>
        <dbReference type="Proteomes" id="UP000182259"/>
    </source>
</evidence>
<dbReference type="GO" id="GO:0034501">
    <property type="term" value="P:protein localization to kinetochore"/>
    <property type="evidence" value="ECO:0007669"/>
    <property type="project" value="TreeGrafter"/>
</dbReference>
<dbReference type="SMART" id="SM00787">
    <property type="entry name" value="Spc7"/>
    <property type="match status" value="1"/>
</dbReference>
<feature type="compositionally biased region" description="Basic and acidic residues" evidence="2">
    <location>
        <begin position="221"/>
        <end position="245"/>
    </location>
</feature>
<feature type="compositionally biased region" description="Polar residues" evidence="2">
    <location>
        <begin position="476"/>
        <end position="500"/>
    </location>
</feature>
<feature type="compositionally biased region" description="Basic and acidic residues" evidence="2">
    <location>
        <begin position="363"/>
        <end position="373"/>
    </location>
</feature>
<feature type="domain" description="Spc7 kinetochore protein" evidence="3">
    <location>
        <begin position="530"/>
        <end position="847"/>
    </location>
</feature>
<keyword evidence="1" id="KW-0175">Coiled coil</keyword>
<feature type="region of interest" description="Disordered" evidence="2">
    <location>
        <begin position="1"/>
        <end position="26"/>
    </location>
</feature>
<feature type="compositionally biased region" description="Acidic residues" evidence="2">
    <location>
        <begin position="343"/>
        <end position="352"/>
    </location>
</feature>
<dbReference type="GO" id="GO:0007094">
    <property type="term" value="P:mitotic spindle assembly checkpoint signaling"/>
    <property type="evidence" value="ECO:0007669"/>
    <property type="project" value="TreeGrafter"/>
</dbReference>
<proteinExistence type="predicted"/>
<protein>
    <submittedName>
        <fullName evidence="4">CIC11C00000001507</fullName>
    </submittedName>
</protein>
<reference evidence="4 5" key="1">
    <citation type="submission" date="2016-10" db="EMBL/GenBank/DDBJ databases">
        <authorList>
            <person name="de Groot N.N."/>
        </authorList>
    </citation>
    <scope>NUCLEOTIDE SEQUENCE [LARGE SCALE GENOMIC DNA]</scope>
    <source>
        <strain evidence="4 5">PYCC 4715</strain>
    </source>
</reference>
<evidence type="ECO:0000256" key="2">
    <source>
        <dbReference type="SAM" id="MobiDB-lite"/>
    </source>
</evidence>
<feature type="region of interest" description="Disordered" evidence="2">
    <location>
        <begin position="148"/>
        <end position="245"/>
    </location>
</feature>
<feature type="compositionally biased region" description="Polar residues" evidence="2">
    <location>
        <begin position="448"/>
        <end position="457"/>
    </location>
</feature>
<feature type="compositionally biased region" description="Basic and acidic residues" evidence="2">
    <location>
        <begin position="186"/>
        <end position="206"/>
    </location>
</feature>
<name>A0A1L0DJG6_9ASCO</name>
<feature type="region of interest" description="Disordered" evidence="2">
    <location>
        <begin position="115"/>
        <end position="136"/>
    </location>
</feature>
<accession>A0A1L0DJG6</accession>
<feature type="coiled-coil region" evidence="1">
    <location>
        <begin position="740"/>
        <end position="788"/>
    </location>
</feature>
<feature type="compositionally biased region" description="Polar residues" evidence="2">
    <location>
        <begin position="382"/>
        <end position="393"/>
    </location>
</feature>
<organism evidence="4 5">
    <name type="scientific">Sungouiella intermedia</name>
    <dbReference type="NCBI Taxonomy" id="45354"/>
    <lineage>
        <taxon>Eukaryota</taxon>
        <taxon>Fungi</taxon>
        <taxon>Dikarya</taxon>
        <taxon>Ascomycota</taxon>
        <taxon>Saccharomycotina</taxon>
        <taxon>Pichiomycetes</taxon>
        <taxon>Metschnikowiaceae</taxon>
        <taxon>Sungouiella</taxon>
    </lineage>
</organism>
<dbReference type="PANTHER" id="PTHR28260:SF1">
    <property type="entry name" value="SPINDLE POLE BODY COMPONENT SPC105"/>
    <property type="match status" value="1"/>
</dbReference>
<feature type="compositionally biased region" description="Polar residues" evidence="2">
    <location>
        <begin position="429"/>
        <end position="438"/>
    </location>
</feature>
<feature type="region of interest" description="Disordered" evidence="2">
    <location>
        <begin position="308"/>
        <end position="508"/>
    </location>
</feature>
<feature type="compositionally biased region" description="Basic and acidic residues" evidence="2">
    <location>
        <begin position="394"/>
        <end position="404"/>
    </location>
</feature>
<feature type="compositionally biased region" description="Polar residues" evidence="2">
    <location>
        <begin position="151"/>
        <end position="160"/>
    </location>
</feature>
<dbReference type="Proteomes" id="UP000182259">
    <property type="component" value="Chromosome IV"/>
</dbReference>
<dbReference type="AlphaFoldDB" id="A0A1L0DJG6"/>
<gene>
    <name evidence="4" type="ORF">SAMEA4029009_CIC11G00000001507</name>
</gene>
<dbReference type="InterPro" id="IPR033338">
    <property type="entry name" value="Spc105/Spc7"/>
</dbReference>
<evidence type="ECO:0000256" key="1">
    <source>
        <dbReference type="SAM" id="Coils"/>
    </source>
</evidence>
<feature type="compositionally biased region" description="Acidic residues" evidence="2">
    <location>
        <begin position="123"/>
        <end position="136"/>
    </location>
</feature>
<dbReference type="PANTHER" id="PTHR28260">
    <property type="entry name" value="SPINDLE POLE BODY COMPONENT SPC105"/>
    <property type="match status" value="1"/>
</dbReference>
<evidence type="ECO:0000259" key="3">
    <source>
        <dbReference type="SMART" id="SM00787"/>
    </source>
</evidence>
<feature type="compositionally biased region" description="Polar residues" evidence="2">
    <location>
        <begin position="327"/>
        <end position="342"/>
    </location>
</feature>
<dbReference type="Pfam" id="PF08317">
    <property type="entry name" value="Spc7"/>
    <property type="match status" value="1"/>
</dbReference>
<dbReference type="InterPro" id="IPR013253">
    <property type="entry name" value="Spc7_domain"/>
</dbReference>
<dbReference type="GO" id="GO:1990758">
    <property type="term" value="P:mitotic sister chromatid biorientation"/>
    <property type="evidence" value="ECO:0007669"/>
    <property type="project" value="TreeGrafter"/>
</dbReference>
<feature type="compositionally biased region" description="Acidic residues" evidence="2">
    <location>
        <begin position="405"/>
        <end position="420"/>
    </location>
</feature>
<dbReference type="GO" id="GO:0000776">
    <property type="term" value="C:kinetochore"/>
    <property type="evidence" value="ECO:0007669"/>
    <property type="project" value="TreeGrafter"/>
</dbReference>
<sequence length="1003" mass="114841">MDPQLPRSPEAAMASHDNGNVTEYGTRPRKSILKLRDGNTMPLIPLNDINGQEPSKIVNRRVSFAEKVKLHQIDLVHVSQLEWSDSGLASMDDSDEDISFLKLEADADLIISELQPEVPQLSSDEDEDGLDEDGQDEEQTMELTGQIIALETNQNQTEEPIQTPEPLQEQSGQQNKKPQDQLLKGQSEESEHEQPNGIRGSEKPELEESNLEALDLSQEPQEQKNQKETQHSEKDLVEPLEARWVEGDVDEADMELTEPINVHVSEDQVETQENEEFTMDITKQYSHPQIVADGTVELTMEITKQYEVPQLSSALGSEDERTEQRQNKSSSPFQIPQLQPLTDESEESDADVPMELTQQMPTMREESIVKHTEEDLDLQLIANRNSGTETTTETDAHVDRQLRDLEEEVEGEEAEEEEMELTGTIGRATDNSSKSTAPVSYEAGKQLQPESSSVSDQNGEKEPSSPPGQVEEKSQDLINDNAPQAQANSNPSTPKSNSLPNGKRSRLNDFQNLPKLSLAETAKTTTIPLAEASASSGDNDIDIPVVSLTEFLTEIGIKFYDDLEFSTDMSNRYRLSLSDAHSPLTQADYYRANIQLPVLEVYELCCKELSGKIKQGMDLFDELKTATLQNNPDIFREYFKASFYDQMTMKSRFHTLKEYTRQQAKQIWYQWRTKLIENIIDVLRGNLEIIQSDKSTLIDQISSLDTIFRDIQLEHHRIRLDILQFKDIQSRFEDLDTEQLKNIKSKLTDLNKQLIDYKAKITEKETELKALQSKIEDRNTQISSLKLQITESDNKLLKTRPFNSAEIGALELKSLIFQAGAGLEYVKVVQEKTIEFRFNSIIKVTVNFMEPELSQSITFLLLNEPKEEVLHNEFLLVNYCQKLAEHTSFTNIYDSFVRFRRKWLKITEIDRDVYQISVKYPVRFNLNSDHIDFTFRYYSFEHKQRAQCNVTIPLDTILEYPKNVKFHVTPHRPSQRDELDIRRAITSGSTKYHMFRSLQEAKI</sequence>
<dbReference type="EMBL" id="LT635767">
    <property type="protein sequence ID" value="SGZ56072.1"/>
    <property type="molecule type" value="Genomic_DNA"/>
</dbReference>
<evidence type="ECO:0000313" key="4">
    <source>
        <dbReference type="EMBL" id="SGZ56072.1"/>
    </source>
</evidence>